<gene>
    <name evidence="2" type="ORF">PAECIP111893_01574</name>
</gene>
<dbReference type="Gene3D" id="3.30.457.10">
    <property type="entry name" value="Copper amine oxidase-like, N-terminal domain"/>
    <property type="match status" value="1"/>
</dbReference>
<dbReference type="RefSeq" id="WP_236339919.1">
    <property type="nucleotide sequence ID" value="NZ_CAKMMF010000007.1"/>
</dbReference>
<dbReference type="InterPro" id="IPR012854">
    <property type="entry name" value="Cu_amine_oxidase-like_N"/>
</dbReference>
<evidence type="ECO:0000313" key="2">
    <source>
        <dbReference type="EMBL" id="CAH1201322.1"/>
    </source>
</evidence>
<feature type="domain" description="Copper amine oxidase-like N-terminal" evidence="1">
    <location>
        <begin position="59"/>
        <end position="150"/>
    </location>
</feature>
<dbReference type="SUPFAM" id="SSF55383">
    <property type="entry name" value="Copper amine oxidase, domain N"/>
    <property type="match status" value="1"/>
</dbReference>
<dbReference type="Proteomes" id="UP000838686">
    <property type="component" value="Unassembled WGS sequence"/>
</dbReference>
<reference evidence="2" key="1">
    <citation type="submission" date="2022-01" db="EMBL/GenBank/DDBJ databases">
        <authorList>
            <person name="Criscuolo A."/>
        </authorList>
    </citation>
    <scope>NUCLEOTIDE SEQUENCE</scope>
    <source>
        <strain evidence="2">CIP111893</strain>
    </source>
</reference>
<proteinExistence type="predicted"/>
<dbReference type="InterPro" id="IPR036582">
    <property type="entry name" value="Mao_N_sf"/>
</dbReference>
<dbReference type="Pfam" id="PF07833">
    <property type="entry name" value="Cu_amine_oxidN1"/>
    <property type="match status" value="1"/>
</dbReference>
<keyword evidence="3" id="KW-1185">Reference proteome</keyword>
<sequence>MMKDLRLWIAAIALVVCLVFSSTTLIFAGTVGPDEDGAYRPTIYINDEKYSLGGIIPPSGSTLVPFRALFDALKIEASFDNTTKTLTAVNDDLTLSLTAGQMYGFINDEKIALTQGPALTDEGVLYVNLRFIAEAYGAVVAFDKEALSIAIHFPENS</sequence>
<name>A0ABN8GEP3_9BACL</name>
<evidence type="ECO:0000313" key="3">
    <source>
        <dbReference type="Proteomes" id="UP000838686"/>
    </source>
</evidence>
<evidence type="ECO:0000259" key="1">
    <source>
        <dbReference type="Pfam" id="PF07833"/>
    </source>
</evidence>
<comment type="caution">
    <text evidence="2">The sequence shown here is derived from an EMBL/GenBank/DDBJ whole genome shotgun (WGS) entry which is preliminary data.</text>
</comment>
<protein>
    <recommendedName>
        <fullName evidence="1">Copper amine oxidase-like N-terminal domain-containing protein</fullName>
    </recommendedName>
</protein>
<dbReference type="EMBL" id="CAKMMF010000007">
    <property type="protein sequence ID" value="CAH1201322.1"/>
    <property type="molecule type" value="Genomic_DNA"/>
</dbReference>
<accession>A0ABN8GEP3</accession>
<organism evidence="2 3">
    <name type="scientific">Paenibacillus plantiphilus</name>
    <dbReference type="NCBI Taxonomy" id="2905650"/>
    <lineage>
        <taxon>Bacteria</taxon>
        <taxon>Bacillati</taxon>
        <taxon>Bacillota</taxon>
        <taxon>Bacilli</taxon>
        <taxon>Bacillales</taxon>
        <taxon>Paenibacillaceae</taxon>
        <taxon>Paenibacillus</taxon>
    </lineage>
</organism>